<proteinExistence type="predicted"/>
<name>A0A9D3PTJ9_MEGAT</name>
<comment type="caution">
    <text evidence="3">The sequence shown here is derived from an EMBL/GenBank/DDBJ whole genome shotgun (WGS) entry which is preliminary data.</text>
</comment>
<protein>
    <recommendedName>
        <fullName evidence="2">Peptidase C19 ubiquitin carboxyl-terminal hydrolase domain-containing protein</fullName>
    </recommendedName>
</protein>
<accession>A0A9D3PTJ9</accession>
<dbReference type="CDD" id="cd02257">
    <property type="entry name" value="Peptidase_C19"/>
    <property type="match status" value="1"/>
</dbReference>
<dbReference type="InterPro" id="IPR001394">
    <property type="entry name" value="Peptidase_C19_UCH"/>
</dbReference>
<dbReference type="PROSITE" id="PS50330">
    <property type="entry name" value="UIM"/>
    <property type="match status" value="1"/>
</dbReference>
<dbReference type="SUPFAM" id="SSF54001">
    <property type="entry name" value="Cysteine proteinases"/>
    <property type="match status" value="1"/>
</dbReference>
<gene>
    <name evidence="3" type="ORF">MATL_G00146150</name>
</gene>
<dbReference type="GO" id="GO:0016579">
    <property type="term" value="P:protein deubiquitination"/>
    <property type="evidence" value="ECO:0007669"/>
    <property type="project" value="InterPro"/>
</dbReference>
<sequence length="303" mass="33555">MSHLNHLPSPLRPAPPTHLNQLPSILNQPAKRPSPARFPSTTSTLTTVPSVSTEGSVTGSWLDTCWNHEKAGQIPSNPKSRVIKSHWPSSGFQGNPSESWNKSNKDHTLLGCLSDVHSLRASPNMTEKEVRLRAFKQAVSSHFLDFCGDEPQDAHEFLSVLLSQLKEEWESALRRGVALSTVTCPVESIFDFRLQVTRTCCSCGVKVYGTEVYSHLSLDLCPHCEESVQAPREADGTESDTSGYVGSLSEEEQLQLAIKLSLQNSSLPPGLSLQDIKRPVPPRTKHNMREETQIQTHKSLCQR</sequence>
<dbReference type="AlphaFoldDB" id="A0A9D3PTJ9"/>
<dbReference type="InterPro" id="IPR003903">
    <property type="entry name" value="UIM_dom"/>
</dbReference>
<organism evidence="3 4">
    <name type="scientific">Megalops atlanticus</name>
    <name type="common">Tarpon</name>
    <name type="synonym">Clupea gigantea</name>
    <dbReference type="NCBI Taxonomy" id="7932"/>
    <lineage>
        <taxon>Eukaryota</taxon>
        <taxon>Metazoa</taxon>
        <taxon>Chordata</taxon>
        <taxon>Craniata</taxon>
        <taxon>Vertebrata</taxon>
        <taxon>Euteleostomi</taxon>
        <taxon>Actinopterygii</taxon>
        <taxon>Neopterygii</taxon>
        <taxon>Teleostei</taxon>
        <taxon>Elopiformes</taxon>
        <taxon>Megalopidae</taxon>
        <taxon>Megalops</taxon>
    </lineage>
</organism>
<dbReference type="Proteomes" id="UP001046870">
    <property type="component" value="Chromosome 12"/>
</dbReference>
<evidence type="ECO:0000313" key="4">
    <source>
        <dbReference type="Proteomes" id="UP001046870"/>
    </source>
</evidence>
<evidence type="ECO:0000259" key="2">
    <source>
        <dbReference type="Pfam" id="PF00443"/>
    </source>
</evidence>
<feature type="domain" description="Peptidase C19 ubiquitin carboxyl-terminal hydrolase" evidence="2">
    <location>
        <begin position="99"/>
        <end position="274"/>
    </location>
</feature>
<evidence type="ECO:0000256" key="1">
    <source>
        <dbReference type="SAM" id="MobiDB-lite"/>
    </source>
</evidence>
<dbReference type="InterPro" id="IPR038765">
    <property type="entry name" value="Papain-like_cys_pep_sf"/>
</dbReference>
<feature type="compositionally biased region" description="Low complexity" evidence="1">
    <location>
        <begin position="39"/>
        <end position="53"/>
    </location>
</feature>
<dbReference type="EMBL" id="JAFDVH010000012">
    <property type="protein sequence ID" value="KAG7466795.1"/>
    <property type="molecule type" value="Genomic_DNA"/>
</dbReference>
<dbReference type="Pfam" id="PF00443">
    <property type="entry name" value="UCH"/>
    <property type="match status" value="1"/>
</dbReference>
<reference evidence="3" key="1">
    <citation type="submission" date="2021-01" db="EMBL/GenBank/DDBJ databases">
        <authorList>
            <person name="Zahm M."/>
            <person name="Roques C."/>
            <person name="Cabau C."/>
            <person name="Klopp C."/>
            <person name="Donnadieu C."/>
            <person name="Jouanno E."/>
            <person name="Lampietro C."/>
            <person name="Louis A."/>
            <person name="Herpin A."/>
            <person name="Echchiki A."/>
            <person name="Berthelot C."/>
            <person name="Parey E."/>
            <person name="Roest-Crollius H."/>
            <person name="Braasch I."/>
            <person name="Postlethwait J."/>
            <person name="Bobe J."/>
            <person name="Montfort J."/>
            <person name="Bouchez O."/>
            <person name="Begum T."/>
            <person name="Mejri S."/>
            <person name="Adams A."/>
            <person name="Chen W.-J."/>
            <person name="Guiguen Y."/>
        </authorList>
    </citation>
    <scope>NUCLEOTIDE SEQUENCE</scope>
    <source>
        <strain evidence="3">YG-15Mar2019-1</strain>
        <tissue evidence="3">Brain</tissue>
    </source>
</reference>
<feature type="compositionally biased region" description="Polar residues" evidence="1">
    <location>
        <begin position="18"/>
        <end position="27"/>
    </location>
</feature>
<keyword evidence="4" id="KW-1185">Reference proteome</keyword>
<evidence type="ECO:0000313" key="3">
    <source>
        <dbReference type="EMBL" id="KAG7466795.1"/>
    </source>
</evidence>
<dbReference type="OrthoDB" id="289038at2759"/>
<feature type="region of interest" description="Disordered" evidence="1">
    <location>
        <begin position="1"/>
        <end position="55"/>
    </location>
</feature>
<dbReference type="GO" id="GO:0004843">
    <property type="term" value="F:cysteine-type deubiquitinase activity"/>
    <property type="evidence" value="ECO:0007669"/>
    <property type="project" value="InterPro"/>
</dbReference>
<dbReference type="Gene3D" id="3.90.70.10">
    <property type="entry name" value="Cysteine proteinases"/>
    <property type="match status" value="1"/>
</dbReference>